<evidence type="ECO:0000313" key="3">
    <source>
        <dbReference type="EMBL" id="MCR0984815.1"/>
    </source>
</evidence>
<gene>
    <name evidence="3" type="ORF">NRP21_22400</name>
</gene>
<dbReference type="PANTHER" id="PTHR42928">
    <property type="entry name" value="TRICARBOXYLATE-BINDING PROTEIN"/>
    <property type="match status" value="1"/>
</dbReference>
<keyword evidence="2" id="KW-0732">Signal</keyword>
<comment type="similarity">
    <text evidence="1">Belongs to the UPF0065 (bug) family.</text>
</comment>
<evidence type="ECO:0000313" key="4">
    <source>
        <dbReference type="Proteomes" id="UP001524642"/>
    </source>
</evidence>
<proteinExistence type="inferred from homology"/>
<dbReference type="SUPFAM" id="SSF53850">
    <property type="entry name" value="Periplasmic binding protein-like II"/>
    <property type="match status" value="1"/>
</dbReference>
<dbReference type="Gene3D" id="3.40.190.150">
    <property type="entry name" value="Bordetella uptake gene, domain 1"/>
    <property type="match status" value="1"/>
</dbReference>
<keyword evidence="4" id="KW-1185">Reference proteome</keyword>
<dbReference type="PIRSF" id="PIRSF017082">
    <property type="entry name" value="YflP"/>
    <property type="match status" value="1"/>
</dbReference>
<dbReference type="Gene3D" id="3.40.190.10">
    <property type="entry name" value="Periplasmic binding protein-like II"/>
    <property type="match status" value="1"/>
</dbReference>
<dbReference type="PANTHER" id="PTHR42928:SF5">
    <property type="entry name" value="BLR1237 PROTEIN"/>
    <property type="match status" value="1"/>
</dbReference>
<dbReference type="RefSeq" id="WP_257718469.1">
    <property type="nucleotide sequence ID" value="NZ_JANJOU010000025.1"/>
</dbReference>
<dbReference type="InterPro" id="IPR042100">
    <property type="entry name" value="Bug_dom1"/>
</dbReference>
<accession>A0ABT1X9N5</accession>
<feature type="chain" id="PRO_5045368359" evidence="2">
    <location>
        <begin position="25"/>
        <end position="323"/>
    </location>
</feature>
<comment type="caution">
    <text evidence="3">The sequence shown here is derived from an EMBL/GenBank/DDBJ whole genome shotgun (WGS) entry which is preliminary data.</text>
</comment>
<evidence type="ECO:0000256" key="2">
    <source>
        <dbReference type="SAM" id="SignalP"/>
    </source>
</evidence>
<dbReference type="Proteomes" id="UP001524642">
    <property type="component" value="Unassembled WGS sequence"/>
</dbReference>
<name>A0ABT1X9N5_9PROT</name>
<dbReference type="Pfam" id="PF03401">
    <property type="entry name" value="TctC"/>
    <property type="match status" value="1"/>
</dbReference>
<organism evidence="3 4">
    <name type="scientific">Roseomonas populi</name>
    <dbReference type="NCBI Taxonomy" id="3121582"/>
    <lineage>
        <taxon>Bacteria</taxon>
        <taxon>Pseudomonadati</taxon>
        <taxon>Pseudomonadota</taxon>
        <taxon>Alphaproteobacteria</taxon>
        <taxon>Acetobacterales</taxon>
        <taxon>Roseomonadaceae</taxon>
        <taxon>Roseomonas</taxon>
    </lineage>
</organism>
<dbReference type="CDD" id="cd13578">
    <property type="entry name" value="PBP2_Bug27"/>
    <property type="match status" value="1"/>
</dbReference>
<dbReference type="EMBL" id="JANJOU010000025">
    <property type="protein sequence ID" value="MCR0984815.1"/>
    <property type="molecule type" value="Genomic_DNA"/>
</dbReference>
<evidence type="ECO:0000256" key="1">
    <source>
        <dbReference type="ARBA" id="ARBA00006987"/>
    </source>
</evidence>
<feature type="signal peptide" evidence="2">
    <location>
        <begin position="1"/>
        <end position="24"/>
    </location>
</feature>
<protein>
    <submittedName>
        <fullName evidence="3">Tripartite tricarboxylate transporter substrate binding protein</fullName>
    </submittedName>
</protein>
<sequence length="323" mass="33876">MKATRRSLLAAPMLAVPALRPARAAGWPDRPVRIVVSFTAGGTTDIIARLVGAHLSDLWGQPVVIENRPGAGGNIGTEYVARSAPDGYTLLVASVGPLAVNMSLYKSMPYDSRKDLAAITLLAGVPNILVVAPDFPARSVAELVALAKAKPGGLSYGSTGVGTSSHLSGALMDQMAGVQTTHVPYRGAVALNDLLSRRVDFMFATIPSVIEQIRAGKLRAMAVSSLHRSRSAPDVPAMAELGFPGFDASSWFGMVAPAGTPPELVRKISSDAASILKRPDIEKQMVDQGADPVGNSPAEFAAFISAEIDRWSEVVRRSGAVPE</sequence>
<reference evidence="3 4" key="1">
    <citation type="submission" date="2022-06" db="EMBL/GenBank/DDBJ databases">
        <title>Roseomonas CN29.</title>
        <authorList>
            <person name="Cheng Y."/>
            <person name="He X."/>
        </authorList>
    </citation>
    <scope>NUCLEOTIDE SEQUENCE [LARGE SCALE GENOMIC DNA]</scope>
    <source>
        <strain evidence="3 4">CN29</strain>
    </source>
</reference>
<dbReference type="InterPro" id="IPR005064">
    <property type="entry name" value="BUG"/>
</dbReference>